<dbReference type="GO" id="GO:0005737">
    <property type="term" value="C:cytoplasm"/>
    <property type="evidence" value="ECO:0007669"/>
    <property type="project" value="UniProtKB-SubCell"/>
</dbReference>
<dbReference type="InterPro" id="IPR036867">
    <property type="entry name" value="R3H_dom_sf"/>
</dbReference>
<gene>
    <name evidence="6" type="primary">khpB</name>
    <name evidence="6" type="synonym">eloR</name>
    <name evidence="9" type="ORF">AXF13_11040</name>
</gene>
<dbReference type="InterPro" id="IPR038247">
    <property type="entry name" value="Jag_N_dom_sf"/>
</dbReference>
<evidence type="ECO:0000256" key="1">
    <source>
        <dbReference type="ARBA" id="ARBA00022490"/>
    </source>
</evidence>
<dbReference type="InterPro" id="IPR032782">
    <property type="entry name" value="KhpB_N"/>
</dbReference>
<keyword evidence="9" id="KW-0238">DNA-binding</keyword>
<comment type="domain">
    <text evidence="6">Has an N-terminal Jag-N domain and 2 RNA-binding domains (KH and R3H).</text>
</comment>
<dbReference type="InterPro" id="IPR039247">
    <property type="entry name" value="KhpB"/>
</dbReference>
<keyword evidence="2 6" id="KW-0694">RNA-binding</keyword>
<keyword evidence="3 6" id="KW-0133">Cell shape</keyword>
<reference evidence="10" key="1">
    <citation type="submission" date="2016-02" db="EMBL/GenBank/DDBJ databases">
        <authorList>
            <person name="Holder M.E."/>
            <person name="Ajami N.J."/>
            <person name="Petrosino J.F."/>
        </authorList>
    </citation>
    <scope>NUCLEOTIDE SEQUENCE [LARGE SCALE GENOMIC DNA]</scope>
    <source>
        <strain evidence="10">CCUG 45958</strain>
    </source>
</reference>
<dbReference type="GO" id="GO:0003677">
    <property type="term" value="F:DNA binding"/>
    <property type="evidence" value="ECO:0007669"/>
    <property type="project" value="UniProtKB-KW"/>
</dbReference>
<dbReference type="NCBIfam" id="NF041568">
    <property type="entry name" value="Jag_EloR"/>
    <property type="match status" value="1"/>
</dbReference>
<dbReference type="PANTHER" id="PTHR35800:SF1">
    <property type="entry name" value="RNA-BINDING PROTEIN KHPB"/>
    <property type="match status" value="1"/>
</dbReference>
<feature type="region of interest" description="Disordered" evidence="7">
    <location>
        <begin position="71"/>
        <end position="243"/>
    </location>
</feature>
<dbReference type="PROSITE" id="PS51061">
    <property type="entry name" value="R3H"/>
    <property type="match status" value="1"/>
</dbReference>
<name>A0A0X8JKU0_9BACT</name>
<dbReference type="Pfam" id="PF14804">
    <property type="entry name" value="Jag_N"/>
    <property type="match status" value="1"/>
</dbReference>
<dbReference type="GO" id="GO:0008360">
    <property type="term" value="P:regulation of cell shape"/>
    <property type="evidence" value="ECO:0007669"/>
    <property type="project" value="UniProtKB-KW"/>
</dbReference>
<dbReference type="GO" id="GO:0071555">
    <property type="term" value="P:cell wall organization"/>
    <property type="evidence" value="ECO:0007669"/>
    <property type="project" value="UniProtKB-KW"/>
</dbReference>
<dbReference type="AlphaFoldDB" id="A0A0X8JKU0"/>
<accession>A0A0X8JKU0</accession>
<dbReference type="SMART" id="SM00393">
    <property type="entry name" value="R3H"/>
    <property type="match status" value="1"/>
</dbReference>
<dbReference type="PANTHER" id="PTHR35800">
    <property type="entry name" value="PROTEIN JAG"/>
    <property type="match status" value="1"/>
</dbReference>
<feature type="compositionally biased region" description="Basic and acidic residues" evidence="7">
    <location>
        <begin position="169"/>
        <end position="204"/>
    </location>
</feature>
<evidence type="ECO:0000256" key="7">
    <source>
        <dbReference type="SAM" id="MobiDB-lite"/>
    </source>
</evidence>
<keyword evidence="5 6" id="KW-0961">Cell wall biogenesis/degradation</keyword>
<dbReference type="Proteomes" id="UP000069241">
    <property type="component" value="Chromosome"/>
</dbReference>
<evidence type="ECO:0000313" key="10">
    <source>
        <dbReference type="Proteomes" id="UP000069241"/>
    </source>
</evidence>
<sequence>MEGFKEFQGKDLDSAIEEACGYFNTAREKLEIEILQDAKSGIFGIVGARKAKVRARRAHLREAVESILGKKGAAAPDEEGESAGAAPRIPEKNARQERPRRGREQSQERGRKNAASIAAEESCARAATPPESGAAPAGEMEETAQAAPSIRSAPEPEVGARADVAPAGDENRPEGQSEEREAACAAGRDEARAETRAGGRRESGRASGRARPRREESRPGSREGTPGEGLDLSGEDLDEAGEGLPVTPVEQLDAVRLEALVQEAVRELVRPIVGTEMCLDVKVGEGRVQVCVDCDEDSGLLIGREGQTLAALQYLVSRVVSRGMNAAVRVQLDAGEYRRRQDEKLREMALALAERVRQSGRSYSTRPLSSYHRRIVHVCLQDAGDVQTRSTGDGPMKRVVIMRRKLEKA</sequence>
<dbReference type="Gene3D" id="3.30.300.20">
    <property type="match status" value="1"/>
</dbReference>
<evidence type="ECO:0000256" key="3">
    <source>
        <dbReference type="ARBA" id="ARBA00022960"/>
    </source>
</evidence>
<dbReference type="InterPro" id="IPR034079">
    <property type="entry name" value="R3H_KhpB"/>
</dbReference>
<dbReference type="RefSeq" id="WP_062253276.1">
    <property type="nucleotide sequence ID" value="NZ_CP014229.1"/>
</dbReference>
<comment type="function">
    <text evidence="6">A probable RNA chaperone. Forms a complex with KhpA which binds to cellular RNA and controls its expression. Plays a role in peptidoglycan (PG) homeostasis and cell length regulation.</text>
</comment>
<dbReference type="InterPro" id="IPR038008">
    <property type="entry name" value="Jag_KH"/>
</dbReference>
<evidence type="ECO:0000256" key="2">
    <source>
        <dbReference type="ARBA" id="ARBA00022884"/>
    </source>
</evidence>
<dbReference type="SUPFAM" id="SSF82708">
    <property type="entry name" value="R3H domain"/>
    <property type="match status" value="1"/>
</dbReference>
<proteinExistence type="inferred from homology"/>
<comment type="similarity">
    <text evidence="6">Belongs to the KhpB RNA-binding protein family.</text>
</comment>
<keyword evidence="10" id="KW-1185">Reference proteome</keyword>
<comment type="subcellular location">
    <subcellularLocation>
        <location evidence="6">Cytoplasm</location>
    </subcellularLocation>
</comment>
<dbReference type="SMART" id="SM01245">
    <property type="entry name" value="Jag_N"/>
    <property type="match status" value="1"/>
</dbReference>
<evidence type="ECO:0000256" key="6">
    <source>
        <dbReference type="HAMAP-Rule" id="MF_00867"/>
    </source>
</evidence>
<dbReference type="Pfam" id="PF13083">
    <property type="entry name" value="KH_KhpA-B"/>
    <property type="match status" value="1"/>
</dbReference>
<keyword evidence="1 6" id="KW-0963">Cytoplasm</keyword>
<dbReference type="KEGG" id="dfi:AXF13_11040"/>
<dbReference type="InterPro" id="IPR015946">
    <property type="entry name" value="KH_dom-like_a/b"/>
</dbReference>
<dbReference type="EMBL" id="CP014229">
    <property type="protein sequence ID" value="AMD90607.1"/>
    <property type="molecule type" value="Genomic_DNA"/>
</dbReference>
<dbReference type="GO" id="GO:0003723">
    <property type="term" value="F:RNA binding"/>
    <property type="evidence" value="ECO:0007669"/>
    <property type="project" value="UniProtKB-UniRule"/>
</dbReference>
<dbReference type="CDD" id="cd02414">
    <property type="entry name" value="KH-II_Jag"/>
    <property type="match status" value="1"/>
</dbReference>
<dbReference type="GO" id="GO:0009252">
    <property type="term" value="P:peptidoglycan biosynthetic process"/>
    <property type="evidence" value="ECO:0007669"/>
    <property type="project" value="UniProtKB-UniRule"/>
</dbReference>
<feature type="compositionally biased region" description="Basic and acidic residues" evidence="7">
    <location>
        <begin position="89"/>
        <end position="111"/>
    </location>
</feature>
<keyword evidence="4 6" id="KW-0143">Chaperone</keyword>
<evidence type="ECO:0000313" key="9">
    <source>
        <dbReference type="EMBL" id="AMD90607.1"/>
    </source>
</evidence>
<dbReference type="Gene3D" id="3.30.30.80">
    <property type="entry name" value="probable RNA-binding protein from clostridium symbiosum atcc 14940"/>
    <property type="match status" value="1"/>
</dbReference>
<dbReference type="CDD" id="cd02644">
    <property type="entry name" value="R3H_jag"/>
    <property type="match status" value="1"/>
</dbReference>
<dbReference type="HAMAP" id="MF_00867">
    <property type="entry name" value="KhpB"/>
    <property type="match status" value="1"/>
</dbReference>
<dbReference type="Gene3D" id="3.30.1370.50">
    <property type="entry name" value="R3H-like domain"/>
    <property type="match status" value="1"/>
</dbReference>
<comment type="subunit">
    <text evidence="6">Forms a complex with KhpA.</text>
</comment>
<protein>
    <recommendedName>
        <fullName evidence="6">RNA-binding protein KhpB</fullName>
    </recommendedName>
    <alternativeName>
        <fullName evidence="6">RNA-binding protein EloR</fullName>
    </alternativeName>
</protein>
<feature type="domain" description="R3H" evidence="8">
    <location>
        <begin position="339"/>
        <end position="405"/>
    </location>
</feature>
<organism evidence="9 10">
    <name type="scientific">Desulfovibrio fairfieldensis</name>
    <dbReference type="NCBI Taxonomy" id="44742"/>
    <lineage>
        <taxon>Bacteria</taxon>
        <taxon>Pseudomonadati</taxon>
        <taxon>Thermodesulfobacteriota</taxon>
        <taxon>Desulfovibrionia</taxon>
        <taxon>Desulfovibrionales</taxon>
        <taxon>Desulfovibrionaceae</taxon>
        <taxon>Desulfovibrio</taxon>
    </lineage>
</organism>
<feature type="region of interest" description="Jag_N domain" evidence="6">
    <location>
        <begin position="6"/>
        <end position="56"/>
    </location>
</feature>
<dbReference type="InterPro" id="IPR001374">
    <property type="entry name" value="R3H_dom"/>
</dbReference>
<evidence type="ECO:0000256" key="4">
    <source>
        <dbReference type="ARBA" id="ARBA00023186"/>
    </source>
</evidence>
<dbReference type="STRING" id="44742.AXF13_11040"/>
<dbReference type="Pfam" id="PF01424">
    <property type="entry name" value="R3H"/>
    <property type="match status" value="1"/>
</dbReference>
<evidence type="ECO:0000256" key="5">
    <source>
        <dbReference type="ARBA" id="ARBA00023316"/>
    </source>
</evidence>
<evidence type="ECO:0000259" key="8">
    <source>
        <dbReference type="PROSITE" id="PS51061"/>
    </source>
</evidence>